<protein>
    <submittedName>
        <fullName evidence="2">Uncharacterized protein</fullName>
    </submittedName>
</protein>
<proteinExistence type="predicted"/>
<name>A0A0S2F6R3_LYSAN</name>
<evidence type="ECO:0000313" key="3">
    <source>
        <dbReference type="Proteomes" id="UP000060787"/>
    </source>
</evidence>
<evidence type="ECO:0000313" key="2">
    <source>
        <dbReference type="EMBL" id="ALN79133.1"/>
    </source>
</evidence>
<feature type="compositionally biased region" description="Basic residues" evidence="1">
    <location>
        <begin position="13"/>
        <end position="37"/>
    </location>
</feature>
<sequence length="52" mass="6123">MAGLGGLTARPDRSRRRRRCRRLRRFGRACTTPRRRTPVGSSRTPTETNRRR</sequence>
<feature type="region of interest" description="Disordered" evidence="1">
    <location>
        <begin position="1"/>
        <end position="52"/>
    </location>
</feature>
<dbReference type="KEGG" id="lab:LA76x_0972"/>
<reference evidence="2 3" key="1">
    <citation type="journal article" date="2015" name="BMC Genomics">
        <title>Comparative genomics and metabolic profiling of the genus Lysobacter.</title>
        <authorList>
            <person name="de Bruijn I."/>
            <person name="Cheng X."/>
            <person name="de Jager V."/>
            <person name="Exposito R.G."/>
            <person name="Watrous J."/>
            <person name="Patel N."/>
            <person name="Postma J."/>
            <person name="Dorrestein P.C."/>
            <person name="Kobayashi D."/>
            <person name="Raaijmakers J.M."/>
        </authorList>
    </citation>
    <scope>NUCLEOTIDE SEQUENCE [LARGE SCALE GENOMIC DNA]</scope>
    <source>
        <strain evidence="2 3">76</strain>
    </source>
</reference>
<accession>A0A0S2F6R3</accession>
<gene>
    <name evidence="2" type="ORF">LA76x_0972</name>
</gene>
<dbReference type="STRING" id="84531.LA76x_0972"/>
<dbReference type="AlphaFoldDB" id="A0A0S2F6R3"/>
<evidence type="ECO:0000256" key="1">
    <source>
        <dbReference type="SAM" id="MobiDB-lite"/>
    </source>
</evidence>
<organism evidence="2 3">
    <name type="scientific">Lysobacter antibioticus</name>
    <dbReference type="NCBI Taxonomy" id="84531"/>
    <lineage>
        <taxon>Bacteria</taxon>
        <taxon>Pseudomonadati</taxon>
        <taxon>Pseudomonadota</taxon>
        <taxon>Gammaproteobacteria</taxon>
        <taxon>Lysobacterales</taxon>
        <taxon>Lysobacteraceae</taxon>
        <taxon>Lysobacter</taxon>
    </lineage>
</organism>
<dbReference type="Proteomes" id="UP000060787">
    <property type="component" value="Chromosome"/>
</dbReference>
<keyword evidence="3" id="KW-1185">Reference proteome</keyword>
<feature type="compositionally biased region" description="Polar residues" evidence="1">
    <location>
        <begin position="39"/>
        <end position="52"/>
    </location>
</feature>
<dbReference type="EMBL" id="CP011129">
    <property type="protein sequence ID" value="ALN79133.1"/>
    <property type="molecule type" value="Genomic_DNA"/>
</dbReference>
<dbReference type="PATRIC" id="fig|84531.8.peg.1000"/>